<dbReference type="InterPro" id="IPR036259">
    <property type="entry name" value="MFS_trans_sf"/>
</dbReference>
<evidence type="ECO:0000256" key="3">
    <source>
        <dbReference type="ARBA" id="ARBA00022989"/>
    </source>
</evidence>
<proteinExistence type="predicted"/>
<dbReference type="Proteomes" id="UP000321083">
    <property type="component" value="Unassembled WGS sequence"/>
</dbReference>
<feature type="transmembrane region" description="Helical" evidence="5">
    <location>
        <begin position="258"/>
        <end position="279"/>
    </location>
</feature>
<keyword evidence="2 5" id="KW-0812">Transmembrane</keyword>
<dbReference type="InterPro" id="IPR005829">
    <property type="entry name" value="Sugar_transporter_CS"/>
</dbReference>
<comment type="subcellular location">
    <subcellularLocation>
        <location evidence="1">Membrane</location>
        <topology evidence="1">Multi-pass membrane protein</topology>
    </subcellularLocation>
</comment>
<protein>
    <submittedName>
        <fullName evidence="7">MFS transporter</fullName>
    </submittedName>
</protein>
<keyword evidence="3 5" id="KW-1133">Transmembrane helix</keyword>
<reference evidence="7 8" key="2">
    <citation type="submission" date="2019-08" db="EMBL/GenBank/DDBJ databases">
        <authorList>
            <person name="Henke P."/>
        </authorList>
    </citation>
    <scope>NUCLEOTIDE SEQUENCE [LARGE SCALE GENOMIC DNA]</scope>
    <source>
        <strain evidence="7">Phe10_nw2017</strain>
    </source>
</reference>
<dbReference type="InterPro" id="IPR005828">
    <property type="entry name" value="MFS_sugar_transport-like"/>
</dbReference>
<feature type="transmembrane region" description="Helical" evidence="5">
    <location>
        <begin position="351"/>
        <end position="371"/>
    </location>
</feature>
<reference evidence="7 8" key="1">
    <citation type="submission" date="2019-08" db="EMBL/GenBank/DDBJ databases">
        <title>100 year-old enigma solved: identification of Planctomyces bekefii, the type genus and species of the phylum Planctomycetes.</title>
        <authorList>
            <person name="Svetlana D.N."/>
            <person name="Overmann J."/>
        </authorList>
    </citation>
    <scope>NUCLEOTIDE SEQUENCE [LARGE SCALE GENOMIC DNA]</scope>
    <source>
        <strain evidence="7">Phe10_nw2017</strain>
    </source>
</reference>
<dbReference type="AlphaFoldDB" id="A0A5C6M586"/>
<dbReference type="PROSITE" id="PS50850">
    <property type="entry name" value="MFS"/>
    <property type="match status" value="1"/>
</dbReference>
<evidence type="ECO:0000256" key="2">
    <source>
        <dbReference type="ARBA" id="ARBA00022692"/>
    </source>
</evidence>
<dbReference type="EMBL" id="SRHE01000152">
    <property type="protein sequence ID" value="TWW09896.1"/>
    <property type="molecule type" value="Genomic_DNA"/>
</dbReference>
<feature type="transmembrane region" description="Helical" evidence="5">
    <location>
        <begin position="476"/>
        <end position="496"/>
    </location>
</feature>
<dbReference type="SUPFAM" id="SSF103473">
    <property type="entry name" value="MFS general substrate transporter"/>
    <property type="match status" value="1"/>
</dbReference>
<dbReference type="InterPro" id="IPR020846">
    <property type="entry name" value="MFS_dom"/>
</dbReference>
<evidence type="ECO:0000313" key="8">
    <source>
        <dbReference type="Proteomes" id="UP000321083"/>
    </source>
</evidence>
<dbReference type="GO" id="GO:0046943">
    <property type="term" value="F:carboxylic acid transmembrane transporter activity"/>
    <property type="evidence" value="ECO:0007669"/>
    <property type="project" value="TreeGrafter"/>
</dbReference>
<dbReference type="InterPro" id="IPR011701">
    <property type="entry name" value="MFS"/>
</dbReference>
<feature type="transmembrane region" description="Helical" evidence="5">
    <location>
        <begin position="30"/>
        <end position="53"/>
    </location>
</feature>
<dbReference type="PANTHER" id="PTHR23508">
    <property type="entry name" value="CARBOXYLIC ACID TRANSPORTER PROTEIN HOMOLOG"/>
    <property type="match status" value="1"/>
</dbReference>
<name>A0A5C6M586_9PLAN</name>
<feature type="transmembrane region" description="Helical" evidence="5">
    <location>
        <begin position="168"/>
        <end position="189"/>
    </location>
</feature>
<dbReference type="GO" id="GO:0005886">
    <property type="term" value="C:plasma membrane"/>
    <property type="evidence" value="ECO:0007669"/>
    <property type="project" value="TreeGrafter"/>
</dbReference>
<dbReference type="PANTHER" id="PTHR23508:SF10">
    <property type="entry name" value="CARBOXYLIC ACID TRANSPORTER PROTEIN HOMOLOG"/>
    <property type="match status" value="1"/>
</dbReference>
<organism evidence="7 8">
    <name type="scientific">Planctomyces bekefii</name>
    <dbReference type="NCBI Taxonomy" id="1653850"/>
    <lineage>
        <taxon>Bacteria</taxon>
        <taxon>Pseudomonadati</taxon>
        <taxon>Planctomycetota</taxon>
        <taxon>Planctomycetia</taxon>
        <taxon>Planctomycetales</taxon>
        <taxon>Planctomycetaceae</taxon>
        <taxon>Planctomyces</taxon>
    </lineage>
</organism>
<feature type="transmembrane region" description="Helical" evidence="5">
    <location>
        <begin position="201"/>
        <end position="223"/>
    </location>
</feature>
<evidence type="ECO:0000313" key="7">
    <source>
        <dbReference type="EMBL" id="TWW09896.1"/>
    </source>
</evidence>
<evidence type="ECO:0000256" key="1">
    <source>
        <dbReference type="ARBA" id="ARBA00004141"/>
    </source>
</evidence>
<evidence type="ECO:0000256" key="4">
    <source>
        <dbReference type="ARBA" id="ARBA00023136"/>
    </source>
</evidence>
<sequence length="506" mass="55019">MHADLPTSGPASSATVHTGPWYRALNRYHWFVLVVSALGWLFDCLDQQLFILARPAAMKDLLSHITDMKLLESESQKYGDIATSVFIAGWATGGLIFGMLGDRIGRAKTMLITILMYSLFTGLSALSVSVYDFAFYRFLTGLGVGGEFAVGVALVAEVMPAVARPYALSLLQALSAFGNISAALINLGLGVAEGEGFVTSPWRIMFCIGALPALLTIVIRRNLKEPEAWQRSRAEGRVVSTTETYRELFGHPVWRRHALLGLALACSGVIGLWAVGFYVPDLTRTVQTKPVTAAIYASEIQAAETAGNTARVAALKQVQEALAANQLEGLSSELQAVKKSVDPKIKGRLTYYQSFSSIAINIGAFCGMFGFGALSQRIGRKPTFAIALVAAFVSTVTVFWTLQDLWQIFVLVPIMGFCQLSLFGGYAVYFPELFPTRLRSTGVSFCYNVGRFVAAVGPLVKMWLNEVFKETAEPLRYAGVTMCLVFLVGLVVLPFLPETLGKPLPE</sequence>
<gene>
    <name evidence="7" type="ORF">E3A20_09730</name>
</gene>
<feature type="transmembrane region" description="Helical" evidence="5">
    <location>
        <begin position="78"/>
        <end position="97"/>
    </location>
</feature>
<evidence type="ECO:0000256" key="5">
    <source>
        <dbReference type="SAM" id="Phobius"/>
    </source>
</evidence>
<keyword evidence="8" id="KW-1185">Reference proteome</keyword>
<keyword evidence="4 5" id="KW-0472">Membrane</keyword>
<feature type="transmembrane region" description="Helical" evidence="5">
    <location>
        <begin position="408"/>
        <end position="430"/>
    </location>
</feature>
<feature type="domain" description="Major facilitator superfamily (MFS) profile" evidence="6">
    <location>
        <begin position="32"/>
        <end position="500"/>
    </location>
</feature>
<dbReference type="PROSITE" id="PS00217">
    <property type="entry name" value="SUGAR_TRANSPORT_2"/>
    <property type="match status" value="1"/>
</dbReference>
<evidence type="ECO:0000259" key="6">
    <source>
        <dbReference type="PROSITE" id="PS50850"/>
    </source>
</evidence>
<feature type="transmembrane region" description="Helical" evidence="5">
    <location>
        <begin position="383"/>
        <end position="402"/>
    </location>
</feature>
<feature type="transmembrane region" description="Helical" evidence="5">
    <location>
        <begin position="134"/>
        <end position="156"/>
    </location>
</feature>
<dbReference type="Pfam" id="PF07690">
    <property type="entry name" value="MFS_1"/>
    <property type="match status" value="1"/>
</dbReference>
<comment type="caution">
    <text evidence="7">The sequence shown here is derived from an EMBL/GenBank/DDBJ whole genome shotgun (WGS) entry which is preliminary data.</text>
</comment>
<accession>A0A5C6M586</accession>
<dbReference type="Pfam" id="PF00083">
    <property type="entry name" value="Sugar_tr"/>
    <property type="match status" value="1"/>
</dbReference>
<dbReference type="Gene3D" id="1.20.1250.20">
    <property type="entry name" value="MFS general substrate transporter like domains"/>
    <property type="match status" value="2"/>
</dbReference>
<feature type="transmembrane region" description="Helical" evidence="5">
    <location>
        <begin position="109"/>
        <end position="128"/>
    </location>
</feature>